<dbReference type="KEGG" id="clus:A9F13_17g01243"/>
<protein>
    <submittedName>
        <fullName evidence="3">Glycoside hydrolase family protein</fullName>
    </submittedName>
</protein>
<dbReference type="GO" id="GO:0016787">
    <property type="term" value="F:hydrolase activity"/>
    <property type="evidence" value="ECO:0007669"/>
    <property type="project" value="UniProtKB-KW"/>
</dbReference>
<keyword evidence="2" id="KW-0808">Transferase</keyword>
<comment type="caution">
    <text evidence="3">The sequence shown here is derived from an EMBL/GenBank/DDBJ whole genome shotgun (WGS) entry which is preliminary data.</text>
</comment>
<name>A0AA91T092_CLALS</name>
<dbReference type="Proteomes" id="UP000195602">
    <property type="component" value="Unassembled WGS sequence"/>
</dbReference>
<dbReference type="InterPro" id="IPR007184">
    <property type="entry name" value="Mannoside_phosphorylase"/>
</dbReference>
<proteinExistence type="predicted"/>
<dbReference type="InterPro" id="IPR023296">
    <property type="entry name" value="Glyco_hydro_beta-prop_sf"/>
</dbReference>
<organism evidence="3 4">
    <name type="scientific">Clavispora lusitaniae</name>
    <name type="common">Candida lusitaniae</name>
    <dbReference type="NCBI Taxonomy" id="36911"/>
    <lineage>
        <taxon>Eukaryota</taxon>
        <taxon>Fungi</taxon>
        <taxon>Dikarya</taxon>
        <taxon>Ascomycota</taxon>
        <taxon>Saccharomycotina</taxon>
        <taxon>Pichiomycetes</taxon>
        <taxon>Metschnikowiaceae</taxon>
        <taxon>Clavispora</taxon>
    </lineage>
</organism>
<dbReference type="PANTHER" id="PTHR34106:SF5">
    <property type="entry name" value="GLYCOSIDASE"/>
    <property type="match status" value="1"/>
</dbReference>
<evidence type="ECO:0000313" key="3">
    <source>
        <dbReference type="EMBL" id="OVF06902.1"/>
    </source>
</evidence>
<evidence type="ECO:0000256" key="2">
    <source>
        <dbReference type="ARBA" id="ARBA00022679"/>
    </source>
</evidence>
<dbReference type="SUPFAM" id="SSF75005">
    <property type="entry name" value="Arabinanase/levansucrase/invertase"/>
    <property type="match status" value="1"/>
</dbReference>
<dbReference type="Gene3D" id="2.115.10.20">
    <property type="entry name" value="Glycosyl hydrolase domain, family 43"/>
    <property type="match status" value="1"/>
</dbReference>
<keyword evidence="3" id="KW-0378">Hydrolase</keyword>
<dbReference type="EMBL" id="LYUB02000017">
    <property type="protein sequence ID" value="OVF06902.1"/>
    <property type="molecule type" value="Genomic_DNA"/>
</dbReference>
<sequence>MHIPKITPESPDGDLHYKPPAAFPIGPHFKKYSHNPIMVPDPTHEFEEAYLYNPTAIVVDDKVFLLYRAQDRHKTSSVGIAWSEDGFNFTRHPRPVLWPTEPWERGGGCEDPRVVRDSTTKKFIMTYTAYDRGTARLCVAESLDLFHWKKHPPFVPSGFEEICTGADGKQYIRHGWSKSGAVFAERHKDGLYYMIWGESGMYLASSKDLVEWRTLGGGRDALFTEGHHVWQNRLIEPGPPPIRLAGKRNLYVFFYNSCTRGGGQYEKGTYSVSQMLIDYDDVRAGPIARMERPFLVPEARNEVSGQVNRVVFCAGVVQFHGQWFLYYGQGDSELGVATAPL</sequence>
<gene>
    <name evidence="3" type="ORF">A9F13_17g01243</name>
</gene>
<evidence type="ECO:0000313" key="4">
    <source>
        <dbReference type="Proteomes" id="UP000195602"/>
    </source>
</evidence>
<dbReference type="GO" id="GO:0016757">
    <property type="term" value="F:glycosyltransferase activity"/>
    <property type="evidence" value="ECO:0007669"/>
    <property type="project" value="UniProtKB-KW"/>
</dbReference>
<dbReference type="CDD" id="cd18610">
    <property type="entry name" value="GH130_BT3780-like"/>
    <property type="match status" value="1"/>
</dbReference>
<keyword evidence="1" id="KW-0328">Glycosyltransferase</keyword>
<accession>A0AA91T092</accession>
<dbReference type="PANTHER" id="PTHR34106">
    <property type="entry name" value="GLYCOSIDASE"/>
    <property type="match status" value="1"/>
</dbReference>
<dbReference type="Pfam" id="PF04041">
    <property type="entry name" value="Glyco_hydro_130"/>
    <property type="match status" value="1"/>
</dbReference>
<reference evidence="3 4" key="1">
    <citation type="submission" date="2017-04" db="EMBL/GenBank/DDBJ databases">
        <title>Draft genome of the yeast Clavispora lusitaniae type strain CBS 6936.</title>
        <authorList>
            <person name="Durrens P."/>
            <person name="Klopp C."/>
            <person name="Biteau N."/>
            <person name="Fitton-Ouhabi V."/>
            <person name="Dementhon K."/>
            <person name="Accoceberry I."/>
            <person name="Sherman D.J."/>
            <person name="Noel T."/>
        </authorList>
    </citation>
    <scope>NUCLEOTIDE SEQUENCE [LARGE SCALE GENOMIC DNA]</scope>
    <source>
        <strain evidence="3 4">CBS 6936</strain>
    </source>
</reference>
<dbReference type="AlphaFoldDB" id="A0AA91T092"/>
<evidence type="ECO:0000256" key="1">
    <source>
        <dbReference type="ARBA" id="ARBA00022676"/>
    </source>
</evidence>